<sequence>MVFRFVMKRLPAKSVYTVMKLADDTQSGRKSRLHWRNKGKTMPAISKNVATAAILTIVIALGGCGDRYNTGARAGSGALIGAGGGAAIGAIAGGGGGAAVGALAGGATGAAVGAATTPQRPSQRHR</sequence>
<reference evidence="2" key="1">
    <citation type="submission" date="2014-09" db="EMBL/GenBank/DDBJ databases">
        <authorList>
            <person name="Illeghems K.G."/>
        </authorList>
    </citation>
    <scope>NUCLEOTIDE SEQUENCE [LARGE SCALE GENOMIC DNA]</scope>
    <source>
        <strain evidence="2">108B</strain>
    </source>
</reference>
<evidence type="ECO:0000313" key="2">
    <source>
        <dbReference type="Proteomes" id="UP000056109"/>
    </source>
</evidence>
<protein>
    <recommendedName>
        <fullName evidence="3">YMGG-like Gly-zipper domain-containing protein</fullName>
    </recommendedName>
</protein>
<organism evidence="1 2">
    <name type="scientific">Acetobacter senegalensis</name>
    <dbReference type="NCBI Taxonomy" id="446692"/>
    <lineage>
        <taxon>Bacteria</taxon>
        <taxon>Pseudomonadati</taxon>
        <taxon>Pseudomonadota</taxon>
        <taxon>Alphaproteobacteria</taxon>
        <taxon>Acetobacterales</taxon>
        <taxon>Acetobacteraceae</taxon>
        <taxon>Acetobacter</taxon>
    </lineage>
</organism>
<dbReference type="PATRIC" id="fig|446692.3.peg.396"/>
<dbReference type="KEGG" id="asz:ASN_443"/>
<dbReference type="EMBL" id="LN606600">
    <property type="protein sequence ID" value="CEF39863.1"/>
    <property type="molecule type" value="Genomic_DNA"/>
</dbReference>
<dbReference type="AlphaFoldDB" id="A0A0U5ETR7"/>
<evidence type="ECO:0000313" key="1">
    <source>
        <dbReference type="EMBL" id="CEF39863.1"/>
    </source>
</evidence>
<name>A0A0U5ETR7_9PROT</name>
<gene>
    <name evidence="1" type="ORF">ASN_443</name>
</gene>
<evidence type="ECO:0008006" key="3">
    <source>
        <dbReference type="Google" id="ProtNLM"/>
    </source>
</evidence>
<dbReference type="Proteomes" id="UP000056109">
    <property type="component" value="Chromosome I"/>
</dbReference>
<accession>A0A0U5ETR7</accession>
<proteinExistence type="predicted"/>
<keyword evidence="2" id="KW-1185">Reference proteome</keyword>